<dbReference type="EMBL" id="JABJXA010000243">
    <property type="protein sequence ID" value="MBB1262021.1"/>
    <property type="molecule type" value="Genomic_DNA"/>
</dbReference>
<dbReference type="Proteomes" id="UP000320857">
    <property type="component" value="Unassembled WGS sequence"/>
</dbReference>
<name>A0A5P0YTY2_9ACTN</name>
<organism evidence="3 4">
    <name type="scientific">Streptomyces alkaliterrae</name>
    <dbReference type="NCBI Taxonomy" id="2213162"/>
    <lineage>
        <taxon>Bacteria</taxon>
        <taxon>Bacillati</taxon>
        <taxon>Actinomycetota</taxon>
        <taxon>Actinomycetes</taxon>
        <taxon>Kitasatosporales</taxon>
        <taxon>Streptomycetaceae</taxon>
        <taxon>Streptomyces</taxon>
    </lineage>
</organism>
<evidence type="ECO:0000313" key="1">
    <source>
        <dbReference type="EMBL" id="MBB1256023.1"/>
    </source>
</evidence>
<evidence type="ECO:0000313" key="4">
    <source>
        <dbReference type="Proteomes" id="UP000320857"/>
    </source>
</evidence>
<reference evidence="5 6" key="2">
    <citation type="submission" date="2020-05" db="EMBL/GenBank/DDBJ databases">
        <title>Classification of alakaliphilic streptomycetes isolated from an alkaline soil next to Lonar Crater, India and a proposal for the recognition of Streptomyces alkaliterrae sp. nov.</title>
        <authorList>
            <person name="Golinska P."/>
        </authorList>
    </citation>
    <scope>NUCLEOTIDE SEQUENCE [LARGE SCALE GENOMIC DNA]</scope>
    <source>
        <strain evidence="6">OF3</strain>
        <strain evidence="5">OF8</strain>
    </source>
</reference>
<evidence type="ECO:0000313" key="5">
    <source>
        <dbReference type="Proteomes" id="UP000517765"/>
    </source>
</evidence>
<keyword evidence="4" id="KW-1185">Reference proteome</keyword>
<dbReference type="RefSeq" id="WP_143649337.1">
    <property type="nucleotide sequence ID" value="NZ_JABJWZ010000283.1"/>
</dbReference>
<accession>A0A5P0YTY2</accession>
<proteinExistence type="predicted"/>
<dbReference type="Proteomes" id="UP000525686">
    <property type="component" value="Unassembled WGS sequence"/>
</dbReference>
<reference evidence="3 4" key="1">
    <citation type="submission" date="2019-10" db="EMBL/GenBank/DDBJ databases">
        <title>Streptomyces sp. nov., a novel actinobacterium isolated from alkaline environment.</title>
        <authorList>
            <person name="Golinska P."/>
        </authorList>
    </citation>
    <scope>NUCLEOTIDE SEQUENCE [LARGE SCALE GENOMIC DNA]</scope>
    <source>
        <strain evidence="3 4">OF1</strain>
    </source>
</reference>
<protein>
    <submittedName>
        <fullName evidence="3">Uncharacterized protein</fullName>
    </submittedName>
</protein>
<evidence type="ECO:0000313" key="3">
    <source>
        <dbReference type="EMBL" id="MQS03771.1"/>
    </source>
</evidence>
<dbReference type="AlphaFoldDB" id="A0A5P0YTY2"/>
<dbReference type="Proteomes" id="UP000517765">
    <property type="component" value="Unassembled WGS sequence"/>
</dbReference>
<gene>
    <name evidence="3" type="ORF">FNX44_018215</name>
    <name evidence="1" type="ORF">H3146_22065</name>
    <name evidence="2" type="ORF">H3147_24915</name>
</gene>
<evidence type="ECO:0000313" key="2">
    <source>
        <dbReference type="EMBL" id="MBB1262021.1"/>
    </source>
</evidence>
<sequence>MSLTTDGRAPGPVRFYLICDRGDCQERICFDLVISEPPPDQDEDLFGNLLHEASAAAPYINERGWILIEGGEGYWCPKCHA</sequence>
<comment type="caution">
    <text evidence="3">The sequence shown here is derived from an EMBL/GenBank/DDBJ whole genome shotgun (WGS) entry which is preliminary data.</text>
</comment>
<dbReference type="EMBL" id="VJYK02000201">
    <property type="protein sequence ID" value="MQS03771.1"/>
    <property type="molecule type" value="Genomic_DNA"/>
</dbReference>
<dbReference type="EMBL" id="JABJWZ010000283">
    <property type="protein sequence ID" value="MBB1256023.1"/>
    <property type="molecule type" value="Genomic_DNA"/>
</dbReference>
<evidence type="ECO:0000313" key="6">
    <source>
        <dbReference type="Proteomes" id="UP000525686"/>
    </source>
</evidence>
<reference evidence="1" key="3">
    <citation type="journal article" name="Syst. Appl. Microbiol.">
        <title>Streptomyces alkaliterrae sp. nov., isolated from an alkaline soil, and emended descriptions of Streptomyces alkaliphilus, Streptomyces calidiresistens and Streptomyces durbertensis.</title>
        <authorList>
            <person name="Swiecimska M."/>
            <person name="Golinska P."/>
            <person name="Nouioui I."/>
            <person name="Wypij M."/>
            <person name="Rai M."/>
            <person name="Sangal V."/>
            <person name="Goodfellow M."/>
        </authorList>
    </citation>
    <scope>NUCLEOTIDE SEQUENCE</scope>
    <source>
        <strain evidence="1">OF3</strain>
        <strain evidence="2">OF8</strain>
    </source>
</reference>